<comment type="similarity">
    <text evidence="5">Belongs to the KdsB family.</text>
</comment>
<dbReference type="STRING" id="475255.SAMN04488101_12014"/>
<dbReference type="GO" id="GO:0008690">
    <property type="term" value="F:3-deoxy-manno-octulosonate cytidylyltransferase activity"/>
    <property type="evidence" value="ECO:0007669"/>
    <property type="project" value="UniProtKB-UniRule"/>
</dbReference>
<comment type="function">
    <text evidence="5">Activates KDO (a required 8-carbon sugar) for incorporation into bacterial lipopolysaccharide in Gram-negative bacteria.</text>
</comment>
<dbReference type="OrthoDB" id="9815559at2"/>
<organism evidence="6 7">
    <name type="scientific">Pedobacter nyackensis</name>
    <dbReference type="NCBI Taxonomy" id="475255"/>
    <lineage>
        <taxon>Bacteria</taxon>
        <taxon>Pseudomonadati</taxon>
        <taxon>Bacteroidota</taxon>
        <taxon>Sphingobacteriia</taxon>
        <taxon>Sphingobacteriales</taxon>
        <taxon>Sphingobacteriaceae</taxon>
        <taxon>Pedobacter</taxon>
    </lineage>
</organism>
<dbReference type="AlphaFoldDB" id="A0A1W2F3I2"/>
<dbReference type="GO" id="GO:0009103">
    <property type="term" value="P:lipopolysaccharide biosynthetic process"/>
    <property type="evidence" value="ECO:0007669"/>
    <property type="project" value="UniProtKB-UniRule"/>
</dbReference>
<evidence type="ECO:0000313" key="7">
    <source>
        <dbReference type="Proteomes" id="UP000192678"/>
    </source>
</evidence>
<evidence type="ECO:0000256" key="3">
    <source>
        <dbReference type="ARBA" id="ARBA00022695"/>
    </source>
</evidence>
<dbReference type="UniPathway" id="UPA00358">
    <property type="reaction ID" value="UER00476"/>
</dbReference>
<evidence type="ECO:0000256" key="5">
    <source>
        <dbReference type="HAMAP-Rule" id="MF_00057"/>
    </source>
</evidence>
<dbReference type="HAMAP" id="MF_00057">
    <property type="entry name" value="KdsB"/>
    <property type="match status" value="1"/>
</dbReference>
<evidence type="ECO:0000256" key="2">
    <source>
        <dbReference type="ARBA" id="ARBA00022679"/>
    </source>
</evidence>
<proteinExistence type="inferred from homology"/>
<keyword evidence="4 5" id="KW-0448">Lipopolysaccharide biosynthesis</keyword>
<dbReference type="GO" id="GO:0033468">
    <property type="term" value="P:CMP-keto-3-deoxy-D-manno-octulosonic acid biosynthetic process"/>
    <property type="evidence" value="ECO:0007669"/>
    <property type="project" value="UniProtKB-UniRule"/>
</dbReference>
<name>A0A1W2F3I2_9SPHI</name>
<dbReference type="RefSeq" id="WP_084291999.1">
    <property type="nucleotide sequence ID" value="NZ_FWYB01000020.1"/>
</dbReference>
<keyword evidence="5" id="KW-0963">Cytoplasm</keyword>
<keyword evidence="7" id="KW-1185">Reference proteome</keyword>
<keyword evidence="2 5" id="KW-0808">Transferase</keyword>
<evidence type="ECO:0000256" key="4">
    <source>
        <dbReference type="ARBA" id="ARBA00022985"/>
    </source>
</evidence>
<accession>A0A1W2F3I2</accession>
<dbReference type="GO" id="GO:0016020">
    <property type="term" value="C:membrane"/>
    <property type="evidence" value="ECO:0007669"/>
    <property type="project" value="UniProtKB-SubCell"/>
</dbReference>
<evidence type="ECO:0000256" key="1">
    <source>
        <dbReference type="ARBA" id="ARBA00004370"/>
    </source>
</evidence>
<dbReference type="CDD" id="cd02517">
    <property type="entry name" value="CMP-KDO-Synthetase"/>
    <property type="match status" value="1"/>
</dbReference>
<dbReference type="NCBIfam" id="NF009905">
    <property type="entry name" value="PRK13368.1"/>
    <property type="match status" value="1"/>
</dbReference>
<dbReference type="PANTHER" id="PTHR42866">
    <property type="entry name" value="3-DEOXY-MANNO-OCTULOSONATE CYTIDYLYLTRANSFERASE"/>
    <property type="match status" value="1"/>
</dbReference>
<keyword evidence="3 5" id="KW-0548">Nucleotidyltransferase</keyword>
<dbReference type="SUPFAM" id="SSF53448">
    <property type="entry name" value="Nucleotide-diphospho-sugar transferases"/>
    <property type="match status" value="1"/>
</dbReference>
<dbReference type="InterPro" id="IPR004528">
    <property type="entry name" value="KdsB"/>
</dbReference>
<dbReference type="PANTHER" id="PTHR42866:SF2">
    <property type="entry name" value="3-DEOXY-MANNO-OCTULOSONATE CYTIDYLYLTRANSFERASE, MITOCHONDRIAL"/>
    <property type="match status" value="1"/>
</dbReference>
<dbReference type="GO" id="GO:0005829">
    <property type="term" value="C:cytosol"/>
    <property type="evidence" value="ECO:0007669"/>
    <property type="project" value="TreeGrafter"/>
</dbReference>
<sequence>MKVLGIIPARYASTRFPGKPLVDIQGKSMIQRVYEQALKATSLSKVVVATDNELIAEAVRNFGGEFVMTAPAHQSGTDRCAEVSRHFPDYDIVVNIQGDEPFIDPKQIDLVVSCFEQNGIQLATLVKAIHTNDELFNNNIPKVVMNSKQEAIYFSRHTIPYLRNAEKEQWLTAHQFYKHIGIYGYHAETLQEITKLAPSSLEIAESLEQLRWVENGYTIQTRITTIETIAIDTPEDLHKI</sequence>
<reference evidence="6 7" key="1">
    <citation type="submission" date="2017-04" db="EMBL/GenBank/DDBJ databases">
        <authorList>
            <person name="Afonso C.L."/>
            <person name="Miller P.J."/>
            <person name="Scott M.A."/>
            <person name="Spackman E."/>
            <person name="Goraichik I."/>
            <person name="Dimitrov K.M."/>
            <person name="Suarez D.L."/>
            <person name="Swayne D.E."/>
        </authorList>
    </citation>
    <scope>NUCLEOTIDE SEQUENCE [LARGE SCALE GENOMIC DNA]</scope>
    <source>
        <strain evidence="6 7">DSM 19625</strain>
    </source>
</reference>
<dbReference type="Pfam" id="PF02348">
    <property type="entry name" value="CTP_transf_3"/>
    <property type="match status" value="1"/>
</dbReference>
<dbReference type="Gene3D" id="3.90.550.10">
    <property type="entry name" value="Spore Coat Polysaccharide Biosynthesis Protein SpsA, Chain A"/>
    <property type="match status" value="1"/>
</dbReference>
<dbReference type="NCBIfam" id="NF003950">
    <property type="entry name" value="PRK05450.1-3"/>
    <property type="match status" value="1"/>
</dbReference>
<dbReference type="NCBIfam" id="NF003952">
    <property type="entry name" value="PRK05450.1-5"/>
    <property type="match status" value="1"/>
</dbReference>
<dbReference type="Proteomes" id="UP000192678">
    <property type="component" value="Unassembled WGS sequence"/>
</dbReference>
<dbReference type="EMBL" id="FWYB01000020">
    <property type="protein sequence ID" value="SMD16490.1"/>
    <property type="molecule type" value="Genomic_DNA"/>
</dbReference>
<comment type="subcellular location">
    <subcellularLocation>
        <location evidence="5">Cytoplasm</location>
    </subcellularLocation>
    <subcellularLocation>
        <location evidence="1">Membrane</location>
    </subcellularLocation>
</comment>
<protein>
    <recommendedName>
        <fullName evidence="5">3-deoxy-manno-octulosonate cytidylyltransferase</fullName>
        <ecNumber evidence="5">2.7.7.38</ecNumber>
    </recommendedName>
    <alternativeName>
        <fullName evidence="5">CMP-2-keto-3-deoxyoctulosonic acid synthase</fullName>
        <shortName evidence="5">CKS</shortName>
        <shortName evidence="5">CMP-KDO synthase</shortName>
    </alternativeName>
</protein>
<dbReference type="FunFam" id="3.90.550.10:FF:000011">
    <property type="entry name" value="3-deoxy-manno-octulosonate cytidylyltransferase"/>
    <property type="match status" value="1"/>
</dbReference>
<dbReference type="NCBIfam" id="TIGR00466">
    <property type="entry name" value="kdsB"/>
    <property type="match status" value="1"/>
</dbReference>
<evidence type="ECO:0000313" key="6">
    <source>
        <dbReference type="EMBL" id="SMD16490.1"/>
    </source>
</evidence>
<dbReference type="EC" id="2.7.7.38" evidence="5"/>
<comment type="catalytic activity">
    <reaction evidence="5">
        <text>3-deoxy-alpha-D-manno-oct-2-ulosonate + CTP = CMP-3-deoxy-beta-D-manno-octulosonate + diphosphate</text>
        <dbReference type="Rhea" id="RHEA:23448"/>
        <dbReference type="ChEBI" id="CHEBI:33019"/>
        <dbReference type="ChEBI" id="CHEBI:37563"/>
        <dbReference type="ChEBI" id="CHEBI:85986"/>
        <dbReference type="ChEBI" id="CHEBI:85987"/>
        <dbReference type="EC" id="2.7.7.38"/>
    </reaction>
</comment>
<gene>
    <name evidence="5" type="primary">kdsB</name>
    <name evidence="6" type="ORF">SAMN04488101_12014</name>
</gene>
<comment type="pathway">
    <text evidence="5">Nucleotide-sugar biosynthesis; CMP-3-deoxy-D-manno-octulosonate biosynthesis; CMP-3-deoxy-D-manno-octulosonate from 3-deoxy-D-manno-octulosonate and CTP: step 1/1.</text>
</comment>
<dbReference type="InterPro" id="IPR003329">
    <property type="entry name" value="Cytidylyl_trans"/>
</dbReference>
<dbReference type="InterPro" id="IPR029044">
    <property type="entry name" value="Nucleotide-diphossugar_trans"/>
</dbReference>